<organism evidence="1 2">
    <name type="scientific">Potamilus streckersoni</name>
    <dbReference type="NCBI Taxonomy" id="2493646"/>
    <lineage>
        <taxon>Eukaryota</taxon>
        <taxon>Metazoa</taxon>
        <taxon>Spiralia</taxon>
        <taxon>Lophotrochozoa</taxon>
        <taxon>Mollusca</taxon>
        <taxon>Bivalvia</taxon>
        <taxon>Autobranchia</taxon>
        <taxon>Heteroconchia</taxon>
        <taxon>Palaeoheterodonta</taxon>
        <taxon>Unionida</taxon>
        <taxon>Unionoidea</taxon>
        <taxon>Unionidae</taxon>
        <taxon>Ambleminae</taxon>
        <taxon>Lampsilini</taxon>
        <taxon>Potamilus</taxon>
    </lineage>
</organism>
<protein>
    <submittedName>
        <fullName evidence="1">Uncharacterized protein</fullName>
    </submittedName>
</protein>
<dbReference type="Proteomes" id="UP001195483">
    <property type="component" value="Unassembled WGS sequence"/>
</dbReference>
<gene>
    <name evidence="1" type="ORF">CHS0354_011617</name>
</gene>
<evidence type="ECO:0000313" key="2">
    <source>
        <dbReference type="Proteomes" id="UP001195483"/>
    </source>
</evidence>
<reference evidence="1" key="3">
    <citation type="submission" date="2023-05" db="EMBL/GenBank/DDBJ databases">
        <authorList>
            <person name="Smith C.H."/>
        </authorList>
    </citation>
    <scope>NUCLEOTIDE SEQUENCE</scope>
    <source>
        <strain evidence="1">CHS0354</strain>
        <tissue evidence="1">Mantle</tissue>
    </source>
</reference>
<reference evidence="1" key="2">
    <citation type="journal article" date="2021" name="Genome Biol. Evol.">
        <title>Developing a high-quality reference genome for a parasitic bivalve with doubly uniparental inheritance (Bivalvia: Unionida).</title>
        <authorList>
            <person name="Smith C.H."/>
        </authorList>
    </citation>
    <scope>NUCLEOTIDE SEQUENCE</scope>
    <source>
        <strain evidence="1">CHS0354</strain>
        <tissue evidence="1">Mantle</tissue>
    </source>
</reference>
<dbReference type="EMBL" id="JAEAOA010000712">
    <property type="protein sequence ID" value="KAK3611959.1"/>
    <property type="molecule type" value="Genomic_DNA"/>
</dbReference>
<keyword evidence="2" id="KW-1185">Reference proteome</keyword>
<accession>A0AAE0TL50</accession>
<proteinExistence type="predicted"/>
<dbReference type="AlphaFoldDB" id="A0AAE0TL50"/>
<name>A0AAE0TL50_9BIVA</name>
<reference evidence="1" key="1">
    <citation type="journal article" date="2021" name="Genome Biol. Evol.">
        <title>A High-Quality Reference Genome for a Parasitic Bivalve with Doubly Uniparental Inheritance (Bivalvia: Unionida).</title>
        <authorList>
            <person name="Smith C.H."/>
        </authorList>
    </citation>
    <scope>NUCLEOTIDE SEQUENCE</scope>
    <source>
        <strain evidence="1">CHS0354</strain>
    </source>
</reference>
<evidence type="ECO:0000313" key="1">
    <source>
        <dbReference type="EMBL" id="KAK3611959.1"/>
    </source>
</evidence>
<sequence length="161" mass="18187">MSEHFLGVKSDRTNLWTTYLHLKSHSGPAAQTVNIRTVLALSTVIGLPIQTLYPAMNGPLDKAPEVLTKLFSPDANKEPFTIVWSRMGPVQRPIWTANHFVPVFRHGTTEDLIQNTEHFKPNDIRTPVTDQKSNATFVVKDNIGVEFMVTYISKSSLYDQY</sequence>
<comment type="caution">
    <text evidence="1">The sequence shown here is derived from an EMBL/GenBank/DDBJ whole genome shotgun (WGS) entry which is preliminary data.</text>
</comment>